<reference evidence="5 6" key="1">
    <citation type="submission" date="2020-07" db="EMBL/GenBank/DDBJ databases">
        <title>Description of Limosilactobacillus balticus sp. nov., Limosilactobacillus agrestis sp. nov., Limosilactobacillus albertensis sp. nov., Limosilactobacillus rudii sp. nov., Limosilactobacillus fastidiosus sp. nov., five novel Limosilactobacillus species isolated from the vertebrate gastrointestinal tract, and proposal of 6 subspecies of Limosilactobacillus reuteri adapted to the gastrointestinal tract of specific vertebrate hosts.</title>
        <authorList>
            <person name="Li F."/>
            <person name="Cheng C."/>
            <person name="Zheng J."/>
            <person name="Quevedo R.M."/>
            <person name="Li J."/>
            <person name="Roos S."/>
            <person name="Gaenzle M.G."/>
            <person name="Walter J."/>
        </authorList>
    </citation>
    <scope>NUCLEOTIDE SEQUENCE [LARGE SCALE GENOMIC DNA]</scope>
    <source>
        <strain evidence="5 6">STM2_1</strain>
    </source>
</reference>
<sequence>MIGGLFNANTGWQHAKRYHRGDYELILCTKGPLYLKIENKDFKVQTGEFIIIPPFTTMIGYHPSPNDIEFYWLHFFLPKNTLIISKVPKNITKYIFLPQLATFTNQSQIIILIHQLLALNNQNYDDRLAANHFISIILIELSKNLFKASTKKSEKETKINELKEWIRTNIYQSPTVADMAKYLQINPQYLSRLFKKVVGISPKKYLLKLKLETAQALLIRTNLSVKEVANNSYFTNEKLFLRQFKQSTGLTPSQYRTQFNDIYHNNQTISPILPIPEEITKHLTDIPDPGEAPQKKELRHY</sequence>
<comment type="caution">
    <text evidence="5">The sequence shown here is derived from an EMBL/GenBank/DDBJ whole genome shotgun (WGS) entry which is preliminary data.</text>
</comment>
<evidence type="ECO:0000259" key="4">
    <source>
        <dbReference type="PROSITE" id="PS01124"/>
    </source>
</evidence>
<dbReference type="EMBL" id="JACIVA010000053">
    <property type="protein sequence ID" value="MBB1097998.1"/>
    <property type="molecule type" value="Genomic_DNA"/>
</dbReference>
<evidence type="ECO:0000313" key="5">
    <source>
        <dbReference type="EMBL" id="MBB1097998.1"/>
    </source>
</evidence>
<dbReference type="Pfam" id="PF02311">
    <property type="entry name" value="AraC_binding"/>
    <property type="match status" value="1"/>
</dbReference>
<dbReference type="InterPro" id="IPR003313">
    <property type="entry name" value="AraC-bd"/>
</dbReference>
<keyword evidence="1" id="KW-0805">Transcription regulation</keyword>
<dbReference type="InterPro" id="IPR037923">
    <property type="entry name" value="HTH-like"/>
</dbReference>
<accession>A0A7W3YNC3</accession>
<name>A0A7W3YNC3_9LACO</name>
<dbReference type="PANTHER" id="PTHR43280:SF28">
    <property type="entry name" value="HTH-TYPE TRANSCRIPTIONAL ACTIVATOR RHAS"/>
    <property type="match status" value="1"/>
</dbReference>
<dbReference type="Pfam" id="PF12833">
    <property type="entry name" value="HTH_18"/>
    <property type="match status" value="1"/>
</dbReference>
<keyword evidence="6" id="KW-1185">Reference proteome</keyword>
<dbReference type="Gene3D" id="2.60.120.280">
    <property type="entry name" value="Regulatory protein AraC"/>
    <property type="match status" value="1"/>
</dbReference>
<organism evidence="5 6">
    <name type="scientific">Limosilactobacillus rudii</name>
    <dbReference type="NCBI Taxonomy" id="2759755"/>
    <lineage>
        <taxon>Bacteria</taxon>
        <taxon>Bacillati</taxon>
        <taxon>Bacillota</taxon>
        <taxon>Bacilli</taxon>
        <taxon>Lactobacillales</taxon>
        <taxon>Lactobacillaceae</taxon>
        <taxon>Limosilactobacillus</taxon>
    </lineage>
</organism>
<dbReference type="Gene3D" id="1.10.10.60">
    <property type="entry name" value="Homeodomain-like"/>
    <property type="match status" value="2"/>
</dbReference>
<dbReference type="SMART" id="SM00342">
    <property type="entry name" value="HTH_ARAC"/>
    <property type="match status" value="1"/>
</dbReference>
<evidence type="ECO:0000256" key="1">
    <source>
        <dbReference type="ARBA" id="ARBA00023015"/>
    </source>
</evidence>
<dbReference type="Proteomes" id="UP000517106">
    <property type="component" value="Unassembled WGS sequence"/>
</dbReference>
<keyword evidence="3" id="KW-0804">Transcription</keyword>
<evidence type="ECO:0000256" key="2">
    <source>
        <dbReference type="ARBA" id="ARBA00023125"/>
    </source>
</evidence>
<dbReference type="SUPFAM" id="SSF51215">
    <property type="entry name" value="Regulatory protein AraC"/>
    <property type="match status" value="1"/>
</dbReference>
<gene>
    <name evidence="5" type="ORF">H5S09_08620</name>
</gene>
<evidence type="ECO:0000313" key="6">
    <source>
        <dbReference type="Proteomes" id="UP000517106"/>
    </source>
</evidence>
<dbReference type="PANTHER" id="PTHR43280">
    <property type="entry name" value="ARAC-FAMILY TRANSCRIPTIONAL REGULATOR"/>
    <property type="match status" value="1"/>
</dbReference>
<feature type="domain" description="HTH araC/xylS-type" evidence="4">
    <location>
        <begin position="160"/>
        <end position="258"/>
    </location>
</feature>
<dbReference type="InterPro" id="IPR018060">
    <property type="entry name" value="HTH_AraC"/>
</dbReference>
<dbReference type="SUPFAM" id="SSF46689">
    <property type="entry name" value="Homeodomain-like"/>
    <property type="match status" value="2"/>
</dbReference>
<dbReference type="GO" id="GO:0003700">
    <property type="term" value="F:DNA-binding transcription factor activity"/>
    <property type="evidence" value="ECO:0007669"/>
    <property type="project" value="InterPro"/>
</dbReference>
<evidence type="ECO:0000256" key="3">
    <source>
        <dbReference type="ARBA" id="ARBA00023163"/>
    </source>
</evidence>
<proteinExistence type="predicted"/>
<protein>
    <submittedName>
        <fullName evidence="5">Helix-turn-helix transcriptional regulator</fullName>
    </submittedName>
</protein>
<dbReference type="AlphaFoldDB" id="A0A7W3YNC3"/>
<keyword evidence="2" id="KW-0238">DNA-binding</keyword>
<dbReference type="PROSITE" id="PS01124">
    <property type="entry name" value="HTH_ARAC_FAMILY_2"/>
    <property type="match status" value="1"/>
</dbReference>
<dbReference type="InterPro" id="IPR009057">
    <property type="entry name" value="Homeodomain-like_sf"/>
</dbReference>
<dbReference type="GO" id="GO:0043565">
    <property type="term" value="F:sequence-specific DNA binding"/>
    <property type="evidence" value="ECO:0007669"/>
    <property type="project" value="InterPro"/>
</dbReference>